<dbReference type="Proteomes" id="UP001156601">
    <property type="component" value="Unassembled WGS sequence"/>
</dbReference>
<dbReference type="NCBIfam" id="TIGR01549">
    <property type="entry name" value="HAD-SF-IA-v1"/>
    <property type="match status" value="1"/>
</dbReference>
<dbReference type="FunFam" id="3.40.50.1000:FF:000037">
    <property type="entry name" value="D,D-heptose 1,7-bisphosphate phosphatase"/>
    <property type="match status" value="1"/>
</dbReference>
<comment type="cofactor">
    <cofactor evidence="13">
        <name>Mg(2+)</name>
        <dbReference type="ChEBI" id="CHEBI:18420"/>
    </cofactor>
</comment>
<dbReference type="PANTHER" id="PTHR42891:SF1">
    <property type="entry name" value="D-GLYCERO-BETA-D-MANNO-HEPTOSE-1,7-BISPHOSPHATE 7-PHOSPHATASE"/>
    <property type="match status" value="1"/>
</dbReference>
<dbReference type="GO" id="GO:0046872">
    <property type="term" value="F:metal ion binding"/>
    <property type="evidence" value="ECO:0007669"/>
    <property type="project" value="UniProtKB-KW"/>
</dbReference>
<proteinExistence type="inferred from homology"/>
<evidence type="ECO:0000256" key="11">
    <source>
        <dbReference type="PIRSR" id="PIRSR004682-2"/>
    </source>
</evidence>
<feature type="binding site" evidence="11">
    <location>
        <begin position="112"/>
        <end position="113"/>
    </location>
    <ligand>
        <name>substrate</name>
    </ligand>
</feature>
<evidence type="ECO:0000256" key="12">
    <source>
        <dbReference type="PIRSR" id="PIRSR004682-3"/>
    </source>
</evidence>
<dbReference type="InterPro" id="IPR036412">
    <property type="entry name" value="HAD-like_sf"/>
</dbReference>
<feature type="binding site" evidence="11">
    <location>
        <position position="139"/>
    </location>
    <ligand>
        <name>substrate</name>
    </ligand>
</feature>
<evidence type="ECO:0000313" key="15">
    <source>
        <dbReference type="Proteomes" id="UP001156601"/>
    </source>
</evidence>
<accession>A0AA37SVM9</accession>
<protein>
    <recommendedName>
        <fullName evidence="7 9">D,D-heptose 1,7-bisphosphate phosphatase</fullName>
        <ecNumber evidence="9">3.1.3.-</ecNumber>
    </recommendedName>
</protein>
<evidence type="ECO:0000256" key="3">
    <source>
        <dbReference type="ARBA" id="ARBA00022723"/>
    </source>
</evidence>
<keyword evidence="2 9" id="KW-0963">Cytoplasm</keyword>
<evidence type="ECO:0000313" key="14">
    <source>
        <dbReference type="EMBL" id="GLR70363.1"/>
    </source>
</evidence>
<keyword evidence="6 9" id="KW-0119">Carbohydrate metabolism</keyword>
<comment type="caution">
    <text evidence="14">The sequence shown here is derived from an EMBL/GenBank/DDBJ whole genome shotgun (WGS) entry which is preliminary data.</text>
</comment>
<feature type="binding site" evidence="13">
    <location>
        <position position="13"/>
    </location>
    <ligand>
        <name>Mg(2+)</name>
        <dbReference type="ChEBI" id="CHEBI:18420"/>
    </ligand>
</feature>
<feature type="binding site" evidence="13">
    <location>
        <position position="109"/>
    </location>
    <ligand>
        <name>Zn(2+)</name>
        <dbReference type="ChEBI" id="CHEBI:29105"/>
    </ligand>
</feature>
<evidence type="ECO:0000256" key="4">
    <source>
        <dbReference type="ARBA" id="ARBA00022801"/>
    </source>
</evidence>
<evidence type="ECO:0000256" key="10">
    <source>
        <dbReference type="PIRSR" id="PIRSR004682-1"/>
    </source>
</evidence>
<keyword evidence="3 13" id="KW-0479">Metal-binding</keyword>
<evidence type="ECO:0000256" key="13">
    <source>
        <dbReference type="PIRSR" id="PIRSR004682-4"/>
    </source>
</evidence>
<dbReference type="InterPro" id="IPR006549">
    <property type="entry name" value="HAD-SF_hydro_IIIA"/>
</dbReference>
<feature type="binding site" evidence="13">
    <location>
        <position position="94"/>
    </location>
    <ligand>
        <name>Zn(2+)</name>
        <dbReference type="ChEBI" id="CHEBI:29105"/>
    </ligand>
</feature>
<feature type="binding site" evidence="11">
    <location>
        <begin position="55"/>
        <end position="58"/>
    </location>
    <ligand>
        <name>substrate</name>
    </ligand>
</feature>
<reference evidence="14" key="2">
    <citation type="submission" date="2023-01" db="EMBL/GenBank/DDBJ databases">
        <title>Draft genome sequence of Agaribacter marinus strain NBRC 110023.</title>
        <authorList>
            <person name="Sun Q."/>
            <person name="Mori K."/>
        </authorList>
    </citation>
    <scope>NUCLEOTIDE SEQUENCE</scope>
    <source>
        <strain evidence="14">NBRC 110023</strain>
    </source>
</reference>
<keyword evidence="4 9" id="KW-0378">Hydrolase</keyword>
<reference evidence="14" key="1">
    <citation type="journal article" date="2014" name="Int. J. Syst. Evol. Microbiol.">
        <title>Complete genome sequence of Corynebacterium casei LMG S-19264T (=DSM 44701T), isolated from a smear-ripened cheese.</title>
        <authorList>
            <consortium name="US DOE Joint Genome Institute (JGI-PGF)"/>
            <person name="Walter F."/>
            <person name="Albersmeier A."/>
            <person name="Kalinowski J."/>
            <person name="Ruckert C."/>
        </authorList>
    </citation>
    <scope>NUCLEOTIDE SEQUENCE</scope>
    <source>
        <strain evidence="14">NBRC 110023</strain>
    </source>
</reference>
<keyword evidence="13" id="KW-0460">Magnesium</keyword>
<feature type="binding site" evidence="13">
    <location>
        <position position="111"/>
    </location>
    <ligand>
        <name>Zn(2+)</name>
        <dbReference type="ChEBI" id="CHEBI:29105"/>
    </ligand>
</feature>
<dbReference type="PANTHER" id="PTHR42891">
    <property type="entry name" value="D-GLYCERO-BETA-D-MANNO-HEPTOSE-1,7-BISPHOSPHATE 7-PHOSPHATASE"/>
    <property type="match status" value="1"/>
</dbReference>
<dbReference type="EC" id="3.1.3.-" evidence="9"/>
<dbReference type="PIRSF" id="PIRSF004682">
    <property type="entry name" value="GmhB"/>
    <property type="match status" value="1"/>
</dbReference>
<dbReference type="EMBL" id="BSOT01000005">
    <property type="protein sequence ID" value="GLR70363.1"/>
    <property type="molecule type" value="Genomic_DNA"/>
</dbReference>
<comment type="subcellular location">
    <subcellularLocation>
        <location evidence="1 9">Cytoplasm</location>
    </subcellularLocation>
</comment>
<evidence type="ECO:0000256" key="2">
    <source>
        <dbReference type="ARBA" id="ARBA00022490"/>
    </source>
</evidence>
<feature type="binding site" evidence="13">
    <location>
        <position position="139"/>
    </location>
    <ligand>
        <name>Mg(2+)</name>
        <dbReference type="ChEBI" id="CHEBI:18420"/>
    </ligand>
</feature>
<dbReference type="SUPFAM" id="SSF56784">
    <property type="entry name" value="HAD-like"/>
    <property type="match status" value="1"/>
</dbReference>
<keyword evidence="15" id="KW-1185">Reference proteome</keyword>
<dbReference type="InterPro" id="IPR023214">
    <property type="entry name" value="HAD_sf"/>
</dbReference>
<feature type="binding site" evidence="13">
    <location>
        <position position="138"/>
    </location>
    <ligand>
        <name>Mg(2+)</name>
        <dbReference type="ChEBI" id="CHEBI:18420"/>
    </ligand>
</feature>
<evidence type="ECO:0000256" key="7">
    <source>
        <dbReference type="ARBA" id="ARBA00031828"/>
    </source>
</evidence>
<evidence type="ECO:0000256" key="9">
    <source>
        <dbReference type="PIRNR" id="PIRNR004682"/>
    </source>
</evidence>
<dbReference type="NCBIfam" id="TIGR00213">
    <property type="entry name" value="GmhB_yaeD"/>
    <property type="match status" value="1"/>
</dbReference>
<feature type="active site" description="Proton donor" evidence="10">
    <location>
        <position position="13"/>
    </location>
</feature>
<dbReference type="CDD" id="cd07503">
    <property type="entry name" value="HAD_HisB-N"/>
    <property type="match status" value="1"/>
</dbReference>
<sequence length="188" mass="21018">MNILVKQKALFLDRDGVVNVNHGYVSARAEFDWVDGIWELLRRVAKLDYKVVVVTNQSGIGRGYYSESDFLNLSEWMCQKISAQGGTIHGVYYCPHHPTKAHGPYLRECHCRKPKPGMLLNAAKALNIDLRHSIMIGDKLSDMLAAESAGLANAYLFRNNEAPSTTLDVLRRIAIPVSSIQSFTDVKL</sequence>
<dbReference type="NCBIfam" id="NF006506">
    <property type="entry name" value="PRK08942.1"/>
    <property type="match status" value="1"/>
</dbReference>
<feature type="binding site" evidence="13">
    <location>
        <position position="15"/>
    </location>
    <ligand>
        <name>Mg(2+)</name>
        <dbReference type="ChEBI" id="CHEBI:18420"/>
    </ligand>
</feature>
<dbReference type="NCBIfam" id="TIGR01662">
    <property type="entry name" value="HAD-SF-IIIA"/>
    <property type="match status" value="1"/>
</dbReference>
<feature type="binding site" evidence="11">
    <location>
        <begin position="21"/>
        <end position="24"/>
    </location>
    <ligand>
        <name>substrate</name>
    </ligand>
</feature>
<evidence type="ECO:0000256" key="5">
    <source>
        <dbReference type="ARBA" id="ARBA00022833"/>
    </source>
</evidence>
<dbReference type="InterPro" id="IPR004446">
    <property type="entry name" value="Heptose_bisP_phosphatase"/>
</dbReference>
<comment type="similarity">
    <text evidence="8 9">Belongs to the gmhB family.</text>
</comment>
<evidence type="ECO:0000256" key="1">
    <source>
        <dbReference type="ARBA" id="ARBA00004496"/>
    </source>
</evidence>
<dbReference type="Gene3D" id="3.40.50.1000">
    <property type="entry name" value="HAD superfamily/HAD-like"/>
    <property type="match status" value="1"/>
</dbReference>
<keyword evidence="5 13" id="KW-0862">Zinc</keyword>
<organism evidence="14 15">
    <name type="scientific">Agaribacter marinus</name>
    <dbReference type="NCBI Taxonomy" id="1431249"/>
    <lineage>
        <taxon>Bacteria</taxon>
        <taxon>Pseudomonadati</taxon>
        <taxon>Pseudomonadota</taxon>
        <taxon>Gammaproteobacteria</taxon>
        <taxon>Alteromonadales</taxon>
        <taxon>Alteromonadaceae</taxon>
        <taxon>Agaribacter</taxon>
    </lineage>
</organism>
<feature type="site" description="Contributes to substrate recognition" evidence="12">
    <location>
        <position position="112"/>
    </location>
</feature>
<dbReference type="InterPro" id="IPR006543">
    <property type="entry name" value="Histidinol-phos"/>
</dbReference>
<evidence type="ECO:0000256" key="8">
    <source>
        <dbReference type="ARBA" id="ARBA00061616"/>
    </source>
</evidence>
<dbReference type="InterPro" id="IPR006439">
    <property type="entry name" value="HAD-SF_hydro_IA"/>
</dbReference>
<feature type="site" description="Stabilizes the phosphoryl group" evidence="12">
    <location>
        <position position="55"/>
    </location>
</feature>
<dbReference type="GO" id="GO:0016791">
    <property type="term" value="F:phosphatase activity"/>
    <property type="evidence" value="ECO:0007669"/>
    <property type="project" value="InterPro"/>
</dbReference>
<feature type="active site" description="Proton donor" evidence="10">
    <location>
        <position position="15"/>
    </location>
</feature>
<dbReference type="GO" id="GO:0005737">
    <property type="term" value="C:cytoplasm"/>
    <property type="evidence" value="ECO:0007669"/>
    <property type="project" value="UniProtKB-SubCell"/>
</dbReference>
<feature type="binding site" evidence="13">
    <location>
        <position position="96"/>
    </location>
    <ligand>
        <name>Zn(2+)</name>
        <dbReference type="ChEBI" id="CHEBI:29105"/>
    </ligand>
</feature>
<dbReference type="NCBIfam" id="TIGR01656">
    <property type="entry name" value="Histidinol-ppas"/>
    <property type="match status" value="1"/>
</dbReference>
<evidence type="ECO:0000256" key="6">
    <source>
        <dbReference type="ARBA" id="ARBA00023277"/>
    </source>
</evidence>
<comment type="cofactor">
    <cofactor evidence="13">
        <name>Zn(2+)</name>
        <dbReference type="ChEBI" id="CHEBI:29105"/>
    </cofactor>
</comment>
<gene>
    <name evidence="14" type="primary">gmhB</name>
    <name evidence="14" type="ORF">GCM10007852_12710</name>
</gene>
<dbReference type="GO" id="GO:0005975">
    <property type="term" value="P:carbohydrate metabolic process"/>
    <property type="evidence" value="ECO:0007669"/>
    <property type="project" value="InterPro"/>
</dbReference>
<dbReference type="AlphaFoldDB" id="A0AA37SVM9"/>
<dbReference type="Pfam" id="PF13242">
    <property type="entry name" value="Hydrolase_like"/>
    <property type="match status" value="1"/>
</dbReference>
<feature type="binding site" evidence="11">
    <location>
        <begin position="13"/>
        <end position="15"/>
    </location>
    <ligand>
        <name>substrate</name>
    </ligand>
</feature>
<feature type="site" description="Stabilizes the phosphoryl group" evidence="12">
    <location>
        <position position="113"/>
    </location>
</feature>
<name>A0AA37SVM9_9ALTE</name>